<dbReference type="OrthoDB" id="982085at2"/>
<dbReference type="RefSeq" id="WP_109930911.1">
    <property type="nucleotide sequence ID" value="NZ_QGNY01000005.1"/>
</dbReference>
<name>A0A317EWZ0_9SPHI</name>
<dbReference type="EMBL" id="QGNY01000005">
    <property type="protein sequence ID" value="PWS30962.1"/>
    <property type="molecule type" value="Genomic_DNA"/>
</dbReference>
<dbReference type="Proteomes" id="UP000245391">
    <property type="component" value="Unassembled WGS sequence"/>
</dbReference>
<proteinExistence type="predicted"/>
<sequence>MLENLNELVRENVQDTVVNNSEVPNEHNQAVIQAASGSIFDSLKDQLSSGNIGSVADIFNGGSAEGSAVAQQASGSFIDKLSGLGINADTAKGIAASVIPVIIGKLTQKTADPNDSSFNIKDILGSLSGGSDGKFDVSDVIGMFNGGQNQEPGQAGATPAEGGILDKLKGMFN</sequence>
<comment type="caution">
    <text evidence="1">The sequence shown here is derived from an EMBL/GenBank/DDBJ whole genome shotgun (WGS) entry which is preliminary data.</text>
</comment>
<gene>
    <name evidence="1" type="ORF">DF947_15280</name>
</gene>
<evidence type="ECO:0000313" key="2">
    <source>
        <dbReference type="Proteomes" id="UP000245391"/>
    </source>
</evidence>
<evidence type="ECO:0000313" key="1">
    <source>
        <dbReference type="EMBL" id="PWS30962.1"/>
    </source>
</evidence>
<organism evidence="1 2">
    <name type="scientific">Pedobacter paludis</name>
    <dbReference type="NCBI Taxonomy" id="2203212"/>
    <lineage>
        <taxon>Bacteria</taxon>
        <taxon>Pseudomonadati</taxon>
        <taxon>Bacteroidota</taxon>
        <taxon>Sphingobacteriia</taxon>
        <taxon>Sphingobacteriales</taxon>
        <taxon>Sphingobacteriaceae</taxon>
        <taxon>Pedobacter</taxon>
    </lineage>
</organism>
<dbReference type="AlphaFoldDB" id="A0A317EWZ0"/>
<protein>
    <recommendedName>
        <fullName evidence="3">DUF937 domain-containing protein</fullName>
    </recommendedName>
</protein>
<keyword evidence="2" id="KW-1185">Reference proteome</keyword>
<evidence type="ECO:0008006" key="3">
    <source>
        <dbReference type="Google" id="ProtNLM"/>
    </source>
</evidence>
<reference evidence="2" key="1">
    <citation type="submission" date="2018-05" db="EMBL/GenBank/DDBJ databases">
        <title>Pedobacter paludis sp. nov., isolated from wetland soil.</title>
        <authorList>
            <person name="Zhang Y."/>
        </authorList>
    </citation>
    <scope>NUCLEOTIDE SEQUENCE [LARGE SCALE GENOMIC DNA]</scope>
    <source>
        <strain evidence="2">R-8</strain>
    </source>
</reference>
<accession>A0A317EWZ0</accession>